<comment type="caution">
    <text evidence="2">The sequence shown here is derived from an EMBL/GenBank/DDBJ whole genome shotgun (WGS) entry which is preliminary data.</text>
</comment>
<dbReference type="Gene3D" id="3.30.420.10">
    <property type="entry name" value="Ribonuclease H-like superfamily/Ribonuclease H"/>
    <property type="match status" value="1"/>
</dbReference>
<sequence length="309" mass="34361">MNLNLKPASLSSFPSLTSVCQIFATSAVCWVTYRNSMDDDMKRTLLIQAMILHTEHGSRTPCPSGLRPGMIRIPHMVCTNAKSAGSPIGLRCSSTAAALPVGWSFVWNHRVPNKIKVEDEELWLQQACHDLASTQADLFLVVCWMLWKNRNKRLTEGFGRSAMEVVNSHWQPPLHGVVKINFDGAVFANRKELGVGVIARNSAEACLAWRKRIHQFSTDPMVAETLALLEAAKMGLSQGWNRVILEGDCQIIISRIATGDEDLSLLGPIIEDIRRSLELFVDKQLQFVPRDLNAHAYQLARAATTNEDG</sequence>
<dbReference type="GO" id="GO:0003676">
    <property type="term" value="F:nucleic acid binding"/>
    <property type="evidence" value="ECO:0007669"/>
    <property type="project" value="InterPro"/>
</dbReference>
<reference evidence="2" key="2">
    <citation type="journal article" date="2024" name="Plant">
        <title>Genomic evolution and insights into agronomic trait innovations of Sesamum species.</title>
        <authorList>
            <person name="Miao H."/>
            <person name="Wang L."/>
            <person name="Qu L."/>
            <person name="Liu H."/>
            <person name="Sun Y."/>
            <person name="Le M."/>
            <person name="Wang Q."/>
            <person name="Wei S."/>
            <person name="Zheng Y."/>
            <person name="Lin W."/>
            <person name="Duan Y."/>
            <person name="Cao H."/>
            <person name="Xiong S."/>
            <person name="Wang X."/>
            <person name="Wei L."/>
            <person name="Li C."/>
            <person name="Ma Q."/>
            <person name="Ju M."/>
            <person name="Zhao R."/>
            <person name="Li G."/>
            <person name="Mu C."/>
            <person name="Tian Q."/>
            <person name="Mei H."/>
            <person name="Zhang T."/>
            <person name="Gao T."/>
            <person name="Zhang H."/>
        </authorList>
    </citation>
    <scope>NUCLEOTIDE SEQUENCE</scope>
    <source>
        <strain evidence="2">3651</strain>
    </source>
</reference>
<dbReference type="InterPro" id="IPR036397">
    <property type="entry name" value="RNaseH_sf"/>
</dbReference>
<dbReference type="EMBL" id="JACGWO010000003">
    <property type="protein sequence ID" value="KAK4431380.1"/>
    <property type="molecule type" value="Genomic_DNA"/>
</dbReference>
<dbReference type="Proteomes" id="UP001293254">
    <property type="component" value="Unassembled WGS sequence"/>
</dbReference>
<name>A0AAE1YJF9_9LAMI</name>
<evidence type="ECO:0000313" key="3">
    <source>
        <dbReference type="Proteomes" id="UP001293254"/>
    </source>
</evidence>
<feature type="domain" description="RNase H type-1" evidence="1">
    <location>
        <begin position="181"/>
        <end position="303"/>
    </location>
</feature>
<proteinExistence type="predicted"/>
<dbReference type="InterPro" id="IPR012337">
    <property type="entry name" value="RNaseH-like_sf"/>
</dbReference>
<dbReference type="SUPFAM" id="SSF53098">
    <property type="entry name" value="Ribonuclease H-like"/>
    <property type="match status" value="1"/>
</dbReference>
<organism evidence="2 3">
    <name type="scientific">Sesamum alatum</name>
    <dbReference type="NCBI Taxonomy" id="300844"/>
    <lineage>
        <taxon>Eukaryota</taxon>
        <taxon>Viridiplantae</taxon>
        <taxon>Streptophyta</taxon>
        <taxon>Embryophyta</taxon>
        <taxon>Tracheophyta</taxon>
        <taxon>Spermatophyta</taxon>
        <taxon>Magnoliopsida</taxon>
        <taxon>eudicotyledons</taxon>
        <taxon>Gunneridae</taxon>
        <taxon>Pentapetalae</taxon>
        <taxon>asterids</taxon>
        <taxon>lamiids</taxon>
        <taxon>Lamiales</taxon>
        <taxon>Pedaliaceae</taxon>
        <taxon>Sesamum</taxon>
    </lineage>
</organism>
<protein>
    <recommendedName>
        <fullName evidence="1">RNase H type-1 domain-containing protein</fullName>
    </recommendedName>
</protein>
<dbReference type="Pfam" id="PF13456">
    <property type="entry name" value="RVT_3"/>
    <property type="match status" value="1"/>
</dbReference>
<evidence type="ECO:0000259" key="1">
    <source>
        <dbReference type="Pfam" id="PF13456"/>
    </source>
</evidence>
<evidence type="ECO:0000313" key="2">
    <source>
        <dbReference type="EMBL" id="KAK4431380.1"/>
    </source>
</evidence>
<dbReference type="AlphaFoldDB" id="A0AAE1YJF9"/>
<dbReference type="PANTHER" id="PTHR47074">
    <property type="entry name" value="BNAC02G40300D PROTEIN"/>
    <property type="match status" value="1"/>
</dbReference>
<gene>
    <name evidence="2" type="ORF">Salat_0900100</name>
</gene>
<dbReference type="InterPro" id="IPR052929">
    <property type="entry name" value="RNase_H-like_EbsB-rel"/>
</dbReference>
<keyword evidence="3" id="KW-1185">Reference proteome</keyword>
<dbReference type="InterPro" id="IPR002156">
    <property type="entry name" value="RNaseH_domain"/>
</dbReference>
<dbReference type="GO" id="GO:0004523">
    <property type="term" value="F:RNA-DNA hybrid ribonuclease activity"/>
    <property type="evidence" value="ECO:0007669"/>
    <property type="project" value="InterPro"/>
</dbReference>
<dbReference type="PANTHER" id="PTHR47074:SF61">
    <property type="entry name" value="RNASE H TYPE-1 DOMAIN-CONTAINING PROTEIN"/>
    <property type="match status" value="1"/>
</dbReference>
<reference evidence="2" key="1">
    <citation type="submission" date="2020-06" db="EMBL/GenBank/DDBJ databases">
        <authorList>
            <person name="Li T."/>
            <person name="Hu X."/>
            <person name="Zhang T."/>
            <person name="Song X."/>
            <person name="Zhang H."/>
            <person name="Dai N."/>
            <person name="Sheng W."/>
            <person name="Hou X."/>
            <person name="Wei L."/>
        </authorList>
    </citation>
    <scope>NUCLEOTIDE SEQUENCE</scope>
    <source>
        <strain evidence="2">3651</strain>
        <tissue evidence="2">Leaf</tissue>
    </source>
</reference>
<dbReference type="InterPro" id="IPR044730">
    <property type="entry name" value="RNase_H-like_dom_plant"/>
</dbReference>
<dbReference type="CDD" id="cd06222">
    <property type="entry name" value="RNase_H_like"/>
    <property type="match status" value="1"/>
</dbReference>
<accession>A0AAE1YJF9</accession>